<dbReference type="PROSITE" id="PS50097">
    <property type="entry name" value="BTB"/>
    <property type="match status" value="1"/>
</dbReference>
<keyword evidence="2" id="KW-0677">Repeat</keyword>
<dbReference type="Pfam" id="PF24681">
    <property type="entry name" value="Kelch_KLHDC2_KLHL20_DRC7"/>
    <property type="match status" value="2"/>
</dbReference>
<keyword evidence="1" id="KW-0880">Kelch repeat</keyword>
<dbReference type="AlphaFoldDB" id="A0ABD3PRC5"/>
<protein>
    <recommendedName>
        <fullName evidence="4">BTB domain-containing protein</fullName>
    </recommendedName>
</protein>
<dbReference type="Pfam" id="PF00651">
    <property type="entry name" value="BTB"/>
    <property type="match status" value="1"/>
</dbReference>
<dbReference type="InterPro" id="IPR000073">
    <property type="entry name" value="AB_hydrolase_1"/>
</dbReference>
<dbReference type="Pfam" id="PF12697">
    <property type="entry name" value="Abhydrolase_6"/>
    <property type="match status" value="1"/>
</dbReference>
<dbReference type="Gene3D" id="2.120.10.80">
    <property type="entry name" value="Kelch-type beta propeller"/>
    <property type="match status" value="2"/>
</dbReference>
<dbReference type="SMART" id="SM00225">
    <property type="entry name" value="BTB"/>
    <property type="match status" value="1"/>
</dbReference>
<dbReference type="Proteomes" id="UP001530315">
    <property type="component" value="Unassembled WGS sequence"/>
</dbReference>
<dbReference type="InterPro" id="IPR015915">
    <property type="entry name" value="Kelch-typ_b-propeller"/>
</dbReference>
<dbReference type="InterPro" id="IPR029058">
    <property type="entry name" value="AB_hydrolase_fold"/>
</dbReference>
<reference evidence="5 6" key="1">
    <citation type="submission" date="2024-10" db="EMBL/GenBank/DDBJ databases">
        <title>Updated reference genomes for cyclostephanoid diatoms.</title>
        <authorList>
            <person name="Roberts W.R."/>
            <person name="Alverson A.J."/>
        </authorList>
    </citation>
    <scope>NUCLEOTIDE SEQUENCE [LARGE SCALE GENOMIC DNA]</scope>
    <source>
        <strain evidence="5 6">AJA276-08</strain>
    </source>
</reference>
<evidence type="ECO:0000256" key="2">
    <source>
        <dbReference type="ARBA" id="ARBA00022737"/>
    </source>
</evidence>
<evidence type="ECO:0000256" key="1">
    <source>
        <dbReference type="ARBA" id="ARBA00022441"/>
    </source>
</evidence>
<feature type="region of interest" description="Disordered" evidence="3">
    <location>
        <begin position="455"/>
        <end position="474"/>
    </location>
</feature>
<dbReference type="SUPFAM" id="SSF54695">
    <property type="entry name" value="POZ domain"/>
    <property type="match status" value="1"/>
</dbReference>
<dbReference type="PANTHER" id="PTHR46376:SF1">
    <property type="entry name" value="LEUCINE-ZIPPER-LIKE TRANSCRIPTIONAL REGULATOR 1"/>
    <property type="match status" value="1"/>
</dbReference>
<sequence length="1054" mass="115522">MKSSLLDVGATAALSAFVLAASTFAVATTAASAFVRPTSSASSIARRRPSTTTRGVADVAPDVVVRPRILEDLTFVPPDVINDGGITEASCVEAASRMRRVMVPVSSDVCEAGFVGISYIHWKADEEERRRKRRRASSSSGGGGEGDVLPLLLVHGFDSSSLEYRRLGPLLSSLGIDVYCVDLLGWGYTQLDPSVLSYSARAKVEALRGLWEVVGGNGEVVVGGASLGGAAVIEYAADVLRRGDDNDYGIGGDFVRGTVLIDAQGFVDGIGPMSYLPAPIARLGIRVLKSEPLRSSANRMSYYDVESYATEDALRVGRLHTLREGWEDGMLSFMRSGGFRPREKVPTIGVPTLVLWGRQDGILDGEEYGNMFVNGMPDATLRWIEECGHVPHLEQPETTARHIADFLMSEGARPSRRGGSTSSASRKRASATGEEARGADAISPEALCARQRLRRLRQRRHERNDNDGDSVDHRRNNYYYGGGPLIMAPDHHHDGQYLTWSRVSLPPGSVVPPRRSGAASVVVKGKLYMFGGYGGGTGRLDDFYSYSFDSDAGWERVEVLSESPRPGCRENNGVVIGDCSRMYLFGGYNGSTWLNDLWMFDIDTRVWTCIQESTTTAAEGSGAVGGVGVGGGDADADGSPSGIVVAGAGGGRPPPSAGPSRRFGYVSVVHNNKFVLFGGFDGARWLNDMFEFDLGTKTWKRIEARGNLPSMRSCPAWAKDDRYVYIHGGYDGVERKADFFACDLSTYTWTELPCKGTAPSPRYFHSCCIHGSKLYTYGGYNGSDRLADMLAYDFETNHWSEVDCTSGEIPSGRSSLVAQVYENSLYIFGGYNGSTVLNDFYRFRLRPVNVPPSALVGDMRRLMLREDLSDVTFLVEGREVYANRSLLAVRSEYFEAMLFGGMSESVTTMTDEGERRRTPIELRDISYDVFSKVLEYLYADTVSDLTWEMGMCLLIASEQFMLDRLKALCEDRLRRDISVENVIGVFIASHRHNARGLKDIALDYILRNLNDPMVVEGLHDLKSEPDLLVEIITRSATNQADSATELGISEWSER</sequence>
<organism evidence="5 6">
    <name type="scientific">Stephanodiscus triporus</name>
    <dbReference type="NCBI Taxonomy" id="2934178"/>
    <lineage>
        <taxon>Eukaryota</taxon>
        <taxon>Sar</taxon>
        <taxon>Stramenopiles</taxon>
        <taxon>Ochrophyta</taxon>
        <taxon>Bacillariophyta</taxon>
        <taxon>Coscinodiscophyceae</taxon>
        <taxon>Thalassiosirophycidae</taxon>
        <taxon>Stephanodiscales</taxon>
        <taxon>Stephanodiscaceae</taxon>
        <taxon>Stephanodiscus</taxon>
    </lineage>
</organism>
<evidence type="ECO:0000259" key="4">
    <source>
        <dbReference type="PROSITE" id="PS50097"/>
    </source>
</evidence>
<dbReference type="InterPro" id="IPR011333">
    <property type="entry name" value="SKP1/BTB/POZ_sf"/>
</dbReference>
<proteinExistence type="predicted"/>
<dbReference type="Gene3D" id="3.40.50.1820">
    <property type="entry name" value="alpha/beta hydrolase"/>
    <property type="match status" value="1"/>
</dbReference>
<dbReference type="CDD" id="cd14733">
    <property type="entry name" value="BACK"/>
    <property type="match status" value="1"/>
</dbReference>
<evidence type="ECO:0000313" key="5">
    <source>
        <dbReference type="EMBL" id="KAL3788760.1"/>
    </source>
</evidence>
<feature type="compositionally biased region" description="Basic and acidic residues" evidence="3">
    <location>
        <begin position="462"/>
        <end position="474"/>
    </location>
</feature>
<dbReference type="Gene3D" id="3.30.710.10">
    <property type="entry name" value="Potassium Channel Kv1.1, Chain A"/>
    <property type="match status" value="1"/>
</dbReference>
<dbReference type="SMART" id="SM00612">
    <property type="entry name" value="Kelch"/>
    <property type="match status" value="4"/>
</dbReference>
<dbReference type="SUPFAM" id="SSF117281">
    <property type="entry name" value="Kelch motif"/>
    <property type="match status" value="2"/>
</dbReference>
<dbReference type="InterPro" id="IPR000210">
    <property type="entry name" value="BTB/POZ_dom"/>
</dbReference>
<name>A0ABD3PRC5_9STRA</name>
<dbReference type="Pfam" id="PF01344">
    <property type="entry name" value="Kelch_1"/>
    <property type="match status" value="1"/>
</dbReference>
<feature type="domain" description="BTB" evidence="4">
    <location>
        <begin position="869"/>
        <end position="943"/>
    </location>
</feature>
<dbReference type="InterPro" id="IPR006652">
    <property type="entry name" value="Kelch_1"/>
</dbReference>
<dbReference type="PRINTS" id="PR00412">
    <property type="entry name" value="EPOXHYDRLASE"/>
</dbReference>
<accession>A0ABD3PRC5</accession>
<keyword evidence="6" id="KW-1185">Reference proteome</keyword>
<feature type="region of interest" description="Disordered" evidence="3">
    <location>
        <begin position="409"/>
        <end position="444"/>
    </location>
</feature>
<comment type="caution">
    <text evidence="5">The sequence shown here is derived from an EMBL/GenBank/DDBJ whole genome shotgun (WGS) entry which is preliminary data.</text>
</comment>
<dbReference type="Gene3D" id="1.25.40.420">
    <property type="match status" value="1"/>
</dbReference>
<evidence type="ECO:0000256" key="3">
    <source>
        <dbReference type="SAM" id="MobiDB-lite"/>
    </source>
</evidence>
<dbReference type="SUPFAM" id="SSF53474">
    <property type="entry name" value="alpha/beta-Hydrolases"/>
    <property type="match status" value="1"/>
</dbReference>
<dbReference type="PANTHER" id="PTHR46376">
    <property type="entry name" value="LEUCINE-ZIPPER-LIKE TRANSCRIPTIONAL REGULATOR 1"/>
    <property type="match status" value="1"/>
</dbReference>
<gene>
    <name evidence="5" type="ORF">ACHAW5_002402</name>
</gene>
<dbReference type="InterPro" id="IPR051568">
    <property type="entry name" value="LZTR1/Attractin"/>
</dbReference>
<dbReference type="EMBL" id="JALLAZ020000713">
    <property type="protein sequence ID" value="KAL3788760.1"/>
    <property type="molecule type" value="Genomic_DNA"/>
</dbReference>
<dbReference type="InterPro" id="IPR000639">
    <property type="entry name" value="Epox_hydrolase-like"/>
</dbReference>
<evidence type="ECO:0000313" key="6">
    <source>
        <dbReference type="Proteomes" id="UP001530315"/>
    </source>
</evidence>
<dbReference type="PRINTS" id="PR00111">
    <property type="entry name" value="ABHYDROLASE"/>
</dbReference>